<sequence>MTGTTRTLRLSVERGDLDVTVTIDDHHHDHASPENPHDQHPPRVFLLLHGGGGPQTVAPFARQLADQRRCRVITPVHPGFGGTPRPDWLTDPGGLAEVHAALLDALDVRDVTVAGNSLGGWIAAEMAVLESDRTAGFVIVNGVGIRVPGHPVADTFSLTPVELSRLSFHDPAKFRFDPSALTDEQRAIAGANRAALEAYAGADMGDPTLRERLAKVTRPTLVVWGAGDQVVDEAYGRAFAEAVPGAEFRLLPGTGHLPQVETPDLFLPVLWEFAEGLS</sequence>
<dbReference type="PRINTS" id="PR00111">
    <property type="entry name" value="ABHYDROLASE"/>
</dbReference>
<evidence type="ECO:0000313" key="2">
    <source>
        <dbReference type="EMBL" id="SEG74691.1"/>
    </source>
</evidence>
<dbReference type="GO" id="GO:0003824">
    <property type="term" value="F:catalytic activity"/>
    <property type="evidence" value="ECO:0007669"/>
    <property type="project" value="UniProtKB-ARBA"/>
</dbReference>
<dbReference type="Gene3D" id="3.40.50.1820">
    <property type="entry name" value="alpha/beta hydrolase"/>
    <property type="match status" value="1"/>
</dbReference>
<dbReference type="OrthoDB" id="3249793at2"/>
<dbReference type="InterPro" id="IPR000073">
    <property type="entry name" value="AB_hydrolase_1"/>
</dbReference>
<name>A0A1H6CP21_9ACTN</name>
<dbReference type="Proteomes" id="UP000236754">
    <property type="component" value="Unassembled WGS sequence"/>
</dbReference>
<dbReference type="PANTHER" id="PTHR43689">
    <property type="entry name" value="HYDROLASE"/>
    <property type="match status" value="1"/>
</dbReference>
<dbReference type="Pfam" id="PF12697">
    <property type="entry name" value="Abhydrolase_6"/>
    <property type="match status" value="1"/>
</dbReference>
<feature type="domain" description="AB hydrolase-1" evidence="1">
    <location>
        <begin position="45"/>
        <end position="266"/>
    </location>
</feature>
<proteinExistence type="predicted"/>
<evidence type="ECO:0000259" key="1">
    <source>
        <dbReference type="Pfam" id="PF12697"/>
    </source>
</evidence>
<dbReference type="InterPro" id="IPR029058">
    <property type="entry name" value="AB_hydrolase_fold"/>
</dbReference>
<gene>
    <name evidence="2" type="ORF">SAMN05216223_109266</name>
</gene>
<evidence type="ECO:0000313" key="3">
    <source>
        <dbReference type="Proteomes" id="UP000236754"/>
    </source>
</evidence>
<keyword evidence="3" id="KW-1185">Reference proteome</keyword>
<dbReference type="SUPFAM" id="SSF53474">
    <property type="entry name" value="alpha/beta-Hydrolases"/>
    <property type="match status" value="1"/>
</dbReference>
<dbReference type="EMBL" id="FNVU01000009">
    <property type="protein sequence ID" value="SEG74691.1"/>
    <property type="molecule type" value="Genomic_DNA"/>
</dbReference>
<dbReference type="PANTHER" id="PTHR43689:SF8">
    <property type="entry name" value="ALPHA_BETA-HYDROLASES SUPERFAMILY PROTEIN"/>
    <property type="match status" value="1"/>
</dbReference>
<protein>
    <submittedName>
        <fullName evidence="2">Pimeloyl-ACP methyl ester carboxylesterase</fullName>
    </submittedName>
</protein>
<reference evidence="2 3" key="1">
    <citation type="submission" date="2016-10" db="EMBL/GenBank/DDBJ databases">
        <authorList>
            <person name="de Groot N.N."/>
        </authorList>
    </citation>
    <scope>NUCLEOTIDE SEQUENCE [LARGE SCALE GENOMIC DNA]</scope>
    <source>
        <strain evidence="2 3">CGMCC 4.2023</strain>
    </source>
</reference>
<accession>A0A1H6CP21</accession>
<dbReference type="RefSeq" id="WP_103887752.1">
    <property type="nucleotide sequence ID" value="NZ_FNVU01000009.1"/>
</dbReference>
<organism evidence="2 3">
    <name type="scientific">Actinacidiphila yanglinensis</name>
    <dbReference type="NCBI Taxonomy" id="310779"/>
    <lineage>
        <taxon>Bacteria</taxon>
        <taxon>Bacillati</taxon>
        <taxon>Actinomycetota</taxon>
        <taxon>Actinomycetes</taxon>
        <taxon>Kitasatosporales</taxon>
        <taxon>Streptomycetaceae</taxon>
        <taxon>Actinacidiphila</taxon>
    </lineage>
</organism>
<dbReference type="AlphaFoldDB" id="A0A1H6CP21"/>